<evidence type="ECO:0000313" key="2">
    <source>
        <dbReference type="EMBL" id="MDQ0189785.1"/>
    </source>
</evidence>
<dbReference type="EMBL" id="JAUSTP010000010">
    <property type="protein sequence ID" value="MDQ0189785.1"/>
    <property type="molecule type" value="Genomic_DNA"/>
</dbReference>
<feature type="transmembrane region" description="Helical" evidence="1">
    <location>
        <begin position="20"/>
        <end position="40"/>
    </location>
</feature>
<gene>
    <name evidence="2" type="ORF">J2S03_001632</name>
</gene>
<feature type="transmembrane region" description="Helical" evidence="1">
    <location>
        <begin position="172"/>
        <end position="196"/>
    </location>
</feature>
<proteinExistence type="predicted"/>
<reference evidence="2 3" key="1">
    <citation type="submission" date="2023-07" db="EMBL/GenBank/DDBJ databases">
        <title>Genomic Encyclopedia of Type Strains, Phase IV (KMG-IV): sequencing the most valuable type-strain genomes for metagenomic binning, comparative biology and taxonomic classification.</title>
        <authorList>
            <person name="Goeker M."/>
        </authorList>
    </citation>
    <scope>NUCLEOTIDE SEQUENCE [LARGE SCALE GENOMIC DNA]</scope>
    <source>
        <strain evidence="2 3">DSM 4006</strain>
    </source>
</reference>
<keyword evidence="1" id="KW-0472">Membrane</keyword>
<evidence type="ECO:0000313" key="3">
    <source>
        <dbReference type="Proteomes" id="UP001232973"/>
    </source>
</evidence>
<keyword evidence="1" id="KW-1133">Transmembrane helix</keyword>
<feature type="transmembrane region" description="Helical" evidence="1">
    <location>
        <begin position="208"/>
        <end position="227"/>
    </location>
</feature>
<accession>A0ABT9XI48</accession>
<dbReference type="Proteomes" id="UP001232973">
    <property type="component" value="Unassembled WGS sequence"/>
</dbReference>
<keyword evidence="1" id="KW-0812">Transmembrane</keyword>
<sequence>MRNSETLPEKTSSVVRNERVTALAGAILFVLILIELVITANLHSLISVHVFVGVLLSGPLVVKMSSVGYRFFGYYMGSPAFVQKGAPNIWLRLLSPILVIMTILVFVSGFGLAIVGPTHMGLWFKIHAASVALWLPLIAVHIYAHIKRVPGLIASDWRRQFGNQVSGRAGRLGINVIGLAAGAVAALMMIPVSAPWRHWIIHPGLPSPLVLGIIAAVIVILVAIPLLRTTR</sequence>
<keyword evidence="3" id="KW-1185">Reference proteome</keyword>
<dbReference type="RefSeq" id="WP_274456773.1">
    <property type="nucleotide sequence ID" value="NZ_CP067097.1"/>
</dbReference>
<evidence type="ECO:0000256" key="1">
    <source>
        <dbReference type="SAM" id="Phobius"/>
    </source>
</evidence>
<name>A0ABT9XI48_9BACL</name>
<evidence type="ECO:0008006" key="4">
    <source>
        <dbReference type="Google" id="ProtNLM"/>
    </source>
</evidence>
<feature type="transmembrane region" description="Helical" evidence="1">
    <location>
        <begin position="46"/>
        <end position="72"/>
    </location>
</feature>
<feature type="transmembrane region" description="Helical" evidence="1">
    <location>
        <begin position="93"/>
        <end position="116"/>
    </location>
</feature>
<comment type="caution">
    <text evidence="2">The sequence shown here is derived from an EMBL/GenBank/DDBJ whole genome shotgun (WGS) entry which is preliminary data.</text>
</comment>
<protein>
    <recommendedName>
        <fullName evidence="4">DUF4405 domain-containing protein</fullName>
    </recommendedName>
</protein>
<feature type="transmembrane region" description="Helical" evidence="1">
    <location>
        <begin position="122"/>
        <end position="144"/>
    </location>
</feature>
<organism evidence="2 3">
    <name type="scientific">Alicyclobacillus cycloheptanicus</name>
    <dbReference type="NCBI Taxonomy" id="1457"/>
    <lineage>
        <taxon>Bacteria</taxon>
        <taxon>Bacillati</taxon>
        <taxon>Bacillota</taxon>
        <taxon>Bacilli</taxon>
        <taxon>Bacillales</taxon>
        <taxon>Alicyclobacillaceae</taxon>
        <taxon>Alicyclobacillus</taxon>
    </lineage>
</organism>